<evidence type="ECO:0000256" key="6">
    <source>
        <dbReference type="ARBA" id="ARBA00022989"/>
    </source>
</evidence>
<feature type="transmembrane region" description="Helical" evidence="12">
    <location>
        <begin position="124"/>
        <end position="153"/>
    </location>
</feature>
<dbReference type="EMBL" id="NCKU01004968">
    <property type="protein sequence ID" value="RWS05192.1"/>
    <property type="molecule type" value="Genomic_DNA"/>
</dbReference>
<dbReference type="PROSITE" id="PS50283">
    <property type="entry name" value="NA_SOLUT_SYMP_3"/>
    <property type="match status" value="1"/>
</dbReference>
<evidence type="ECO:0000256" key="7">
    <source>
        <dbReference type="ARBA" id="ARBA00023053"/>
    </source>
</evidence>
<dbReference type="AlphaFoldDB" id="A0A443QQ60"/>
<evidence type="ECO:0000256" key="3">
    <source>
        <dbReference type="ARBA" id="ARBA00022448"/>
    </source>
</evidence>
<dbReference type="InterPro" id="IPR051163">
    <property type="entry name" value="Sodium:Solute_Symporter_SSF"/>
</dbReference>
<dbReference type="Proteomes" id="UP000285301">
    <property type="component" value="Unassembled WGS sequence"/>
</dbReference>
<evidence type="ECO:0000313" key="14">
    <source>
        <dbReference type="Proteomes" id="UP000285301"/>
    </source>
</evidence>
<evidence type="ECO:0000256" key="2">
    <source>
        <dbReference type="ARBA" id="ARBA00006434"/>
    </source>
</evidence>
<dbReference type="InterPro" id="IPR038377">
    <property type="entry name" value="Na/Glc_symporter_sf"/>
</dbReference>
<keyword evidence="4" id="KW-1003">Cell membrane</keyword>
<proteinExistence type="inferred from homology"/>
<evidence type="ECO:0000256" key="10">
    <source>
        <dbReference type="ARBA" id="ARBA00023201"/>
    </source>
</evidence>
<keyword evidence="10" id="KW-0739">Sodium transport</keyword>
<name>A0A443QQ60_9ACAR</name>
<protein>
    <submittedName>
        <fullName evidence="13">Sodium-coupled monocarboxylate transporter 1-like protein 2</fullName>
    </submittedName>
</protein>
<evidence type="ECO:0000256" key="8">
    <source>
        <dbReference type="ARBA" id="ARBA00023065"/>
    </source>
</evidence>
<evidence type="ECO:0000256" key="4">
    <source>
        <dbReference type="ARBA" id="ARBA00022475"/>
    </source>
</evidence>
<dbReference type="STRING" id="1965070.A0A443QQ60"/>
<keyword evidence="3" id="KW-0813">Transport</keyword>
<evidence type="ECO:0000256" key="1">
    <source>
        <dbReference type="ARBA" id="ARBA00004651"/>
    </source>
</evidence>
<feature type="transmembrane region" description="Helical" evidence="12">
    <location>
        <begin position="12"/>
        <end position="30"/>
    </location>
</feature>
<feature type="transmembrane region" description="Helical" evidence="12">
    <location>
        <begin position="50"/>
        <end position="69"/>
    </location>
</feature>
<organism evidence="13 14">
    <name type="scientific">Dinothrombium tinctorium</name>
    <dbReference type="NCBI Taxonomy" id="1965070"/>
    <lineage>
        <taxon>Eukaryota</taxon>
        <taxon>Metazoa</taxon>
        <taxon>Ecdysozoa</taxon>
        <taxon>Arthropoda</taxon>
        <taxon>Chelicerata</taxon>
        <taxon>Arachnida</taxon>
        <taxon>Acari</taxon>
        <taxon>Acariformes</taxon>
        <taxon>Trombidiformes</taxon>
        <taxon>Prostigmata</taxon>
        <taxon>Anystina</taxon>
        <taxon>Parasitengona</taxon>
        <taxon>Trombidioidea</taxon>
        <taxon>Trombidiidae</taxon>
        <taxon>Dinothrombium</taxon>
    </lineage>
</organism>
<feature type="transmembrane region" description="Helical" evidence="12">
    <location>
        <begin position="173"/>
        <end position="195"/>
    </location>
</feature>
<dbReference type="OrthoDB" id="6152138at2759"/>
<dbReference type="GO" id="GO:0006814">
    <property type="term" value="P:sodium ion transport"/>
    <property type="evidence" value="ECO:0007669"/>
    <property type="project" value="UniProtKB-KW"/>
</dbReference>
<comment type="subcellular location">
    <subcellularLocation>
        <location evidence="1">Cell membrane</location>
        <topology evidence="1">Multi-pass membrane protein</topology>
    </subcellularLocation>
</comment>
<sequence>MEKTTFSFLDYLVFILTLALSASIGAFFWFKDRKNQSNREYLTGGRNLPIFPVAMSLAASFMSSNTLLGAPAEIYMLGTQFGLSIIAFLIAAFLAANLFMPIYYDLELTSINKYLLRRFNTNSIRVLGSIAFILSTLPYMAAVLYGPAVALSIGIKDIGLVKPFQIAKEEGRIGAIAGLLTGVTMTMTIAVGSVVNKKPRISLDLRTDSCTLYGIEIAKNFTLPGAYSPEGINKLFHISYFFIPVTGFVVCVTIGIIVSIITGKLNFFTNSSNQK</sequence>
<comment type="caution">
    <text evidence="13">The sequence shown here is derived from an EMBL/GenBank/DDBJ whole genome shotgun (WGS) entry which is preliminary data.</text>
</comment>
<keyword evidence="8" id="KW-0406">Ion transport</keyword>
<evidence type="ECO:0000256" key="5">
    <source>
        <dbReference type="ARBA" id="ARBA00022692"/>
    </source>
</evidence>
<keyword evidence="7" id="KW-0915">Sodium</keyword>
<evidence type="ECO:0000256" key="12">
    <source>
        <dbReference type="SAM" id="Phobius"/>
    </source>
</evidence>
<evidence type="ECO:0000313" key="13">
    <source>
        <dbReference type="EMBL" id="RWS05192.1"/>
    </source>
</evidence>
<keyword evidence="6 12" id="KW-1133">Transmembrane helix</keyword>
<comment type="similarity">
    <text evidence="2 11">Belongs to the sodium:solute symporter (SSF) (TC 2.A.21) family.</text>
</comment>
<accession>A0A443QQ60</accession>
<keyword evidence="5 12" id="KW-0812">Transmembrane</keyword>
<dbReference type="Gene3D" id="1.20.1730.10">
    <property type="entry name" value="Sodium/glucose cotransporter"/>
    <property type="match status" value="1"/>
</dbReference>
<evidence type="ECO:0000256" key="9">
    <source>
        <dbReference type="ARBA" id="ARBA00023136"/>
    </source>
</evidence>
<dbReference type="PANTHER" id="PTHR42985:SF40">
    <property type="entry name" value="LD47995P-RELATED"/>
    <property type="match status" value="1"/>
</dbReference>
<feature type="transmembrane region" description="Helical" evidence="12">
    <location>
        <begin position="238"/>
        <end position="261"/>
    </location>
</feature>
<keyword evidence="14" id="KW-1185">Reference proteome</keyword>
<keyword evidence="9 12" id="KW-0472">Membrane</keyword>
<reference evidence="13 14" key="1">
    <citation type="journal article" date="2018" name="Gigascience">
        <title>Genomes of trombidid mites reveal novel predicted allergens and laterally-transferred genes associated with secondary metabolism.</title>
        <authorList>
            <person name="Dong X."/>
            <person name="Chaisiri K."/>
            <person name="Xia D."/>
            <person name="Armstrong S.D."/>
            <person name="Fang Y."/>
            <person name="Donnelly M.J."/>
            <person name="Kadowaki T."/>
            <person name="McGarry J.W."/>
            <person name="Darby A.C."/>
            <person name="Makepeace B.L."/>
        </authorList>
    </citation>
    <scope>NUCLEOTIDE SEQUENCE [LARGE SCALE GENOMIC DNA]</scope>
    <source>
        <strain evidence="13">UoL-WK</strain>
    </source>
</reference>
<dbReference type="InterPro" id="IPR001734">
    <property type="entry name" value="Na/solute_symporter"/>
</dbReference>
<dbReference type="GO" id="GO:0005886">
    <property type="term" value="C:plasma membrane"/>
    <property type="evidence" value="ECO:0007669"/>
    <property type="project" value="UniProtKB-SubCell"/>
</dbReference>
<dbReference type="GO" id="GO:0015293">
    <property type="term" value="F:symporter activity"/>
    <property type="evidence" value="ECO:0007669"/>
    <property type="project" value="TreeGrafter"/>
</dbReference>
<evidence type="ECO:0000256" key="11">
    <source>
        <dbReference type="RuleBase" id="RU362091"/>
    </source>
</evidence>
<feature type="transmembrane region" description="Helical" evidence="12">
    <location>
        <begin position="81"/>
        <end position="104"/>
    </location>
</feature>
<dbReference type="PANTHER" id="PTHR42985">
    <property type="entry name" value="SODIUM-COUPLED MONOCARBOXYLATE TRANSPORTER"/>
    <property type="match status" value="1"/>
</dbReference>
<gene>
    <name evidence="13" type="ORF">B4U79_06012</name>
</gene>
<dbReference type="Pfam" id="PF00474">
    <property type="entry name" value="SSF"/>
    <property type="match status" value="1"/>
</dbReference>